<organism evidence="1 2">
    <name type="scientific">Halomonas citrativorans</name>
    <dbReference type="NCBI Taxonomy" id="2742612"/>
    <lineage>
        <taxon>Bacteria</taxon>
        <taxon>Pseudomonadati</taxon>
        <taxon>Pseudomonadota</taxon>
        <taxon>Gammaproteobacteria</taxon>
        <taxon>Oceanospirillales</taxon>
        <taxon>Halomonadaceae</taxon>
        <taxon>Halomonas</taxon>
    </lineage>
</organism>
<protein>
    <submittedName>
        <fullName evidence="1">Uncharacterized protein</fullName>
    </submittedName>
</protein>
<reference evidence="1 2" key="1">
    <citation type="submission" date="2017-02" db="EMBL/GenBank/DDBJ databases">
        <authorList>
            <person name="Dridi B."/>
        </authorList>
    </citation>
    <scope>NUCLEOTIDE SEQUENCE [LARGE SCALE GENOMIC DNA]</scope>
    <source>
        <strain evidence="1 2">JB380</strain>
    </source>
</reference>
<evidence type="ECO:0000313" key="2">
    <source>
        <dbReference type="Proteomes" id="UP000196331"/>
    </source>
</evidence>
<dbReference type="Proteomes" id="UP000196331">
    <property type="component" value="Unassembled WGS sequence"/>
</dbReference>
<evidence type="ECO:0000313" key="1">
    <source>
        <dbReference type="EMBL" id="SJN13561.1"/>
    </source>
</evidence>
<dbReference type="EMBL" id="FUKM01000046">
    <property type="protein sequence ID" value="SJN13561.1"/>
    <property type="molecule type" value="Genomic_DNA"/>
</dbReference>
<proteinExistence type="predicted"/>
<sequence length="43" mass="4477">MWSLTLDGISVFAAAQAAQKSGYAQLPVAFMFAAAQAAQKAMN</sequence>
<accession>A0A1R4I107</accession>
<comment type="caution">
    <text evidence="1">The sequence shown here is derived from an EMBL/GenBank/DDBJ whole genome shotgun (WGS) entry which is preliminary data.</text>
</comment>
<gene>
    <name evidence="1" type="ORF">CZ787_10715</name>
</gene>
<name>A0A1R4I107_9GAMM</name>
<dbReference type="AlphaFoldDB" id="A0A1R4I107"/>